<organism evidence="2">
    <name type="scientific">uncultured Gemmatimonadaceae bacterium</name>
    <dbReference type="NCBI Taxonomy" id="246130"/>
    <lineage>
        <taxon>Bacteria</taxon>
        <taxon>Pseudomonadati</taxon>
        <taxon>Gemmatimonadota</taxon>
        <taxon>Gemmatimonadia</taxon>
        <taxon>Gemmatimonadales</taxon>
        <taxon>Gemmatimonadaceae</taxon>
        <taxon>environmental samples</taxon>
    </lineage>
</organism>
<evidence type="ECO:0000256" key="1">
    <source>
        <dbReference type="SAM" id="MobiDB-lite"/>
    </source>
</evidence>
<dbReference type="EMBL" id="CADCTX010000966">
    <property type="protein sequence ID" value="CAA9361627.1"/>
    <property type="molecule type" value="Genomic_DNA"/>
</dbReference>
<protein>
    <submittedName>
        <fullName evidence="2">Uncharacterized protein</fullName>
    </submittedName>
</protein>
<feature type="compositionally biased region" description="Basic residues" evidence="1">
    <location>
        <begin position="291"/>
        <end position="315"/>
    </location>
</feature>
<accession>A0A6J4MM20</accession>
<feature type="compositionally biased region" description="Basic and acidic residues" evidence="1">
    <location>
        <begin position="134"/>
        <end position="172"/>
    </location>
</feature>
<feature type="non-terminal residue" evidence="2">
    <location>
        <position position="1"/>
    </location>
</feature>
<gene>
    <name evidence="2" type="ORF">AVDCRST_MAG40-3514</name>
</gene>
<name>A0A6J4MM20_9BACT</name>
<proteinExistence type="predicted"/>
<dbReference type="AlphaFoldDB" id="A0A6J4MM20"/>
<feature type="compositionally biased region" description="Basic and acidic residues" evidence="1">
    <location>
        <begin position="254"/>
        <end position="271"/>
    </location>
</feature>
<feature type="region of interest" description="Disordered" evidence="1">
    <location>
        <begin position="89"/>
        <end position="346"/>
    </location>
</feature>
<reference evidence="2" key="1">
    <citation type="submission" date="2020-02" db="EMBL/GenBank/DDBJ databases">
        <authorList>
            <person name="Meier V. D."/>
        </authorList>
    </citation>
    <scope>NUCLEOTIDE SEQUENCE</scope>
    <source>
        <strain evidence="2">AVDCRST_MAG40</strain>
    </source>
</reference>
<sequence>ALQNLPRHQHHRVRSGLRHLDARHGLVGREDGRRGGGDAPALARRARRHLLRRGRHVRQRALGAAARRGVPRAALRGGVRHQGGLRHLRRGRGGRAARAERAAAARGRVVPAHGGGPLPRAPRDRLRGRAAAPQREDGARARPRRVGDAARAQGRGEDPRLGRRLRAGDRLALRGGGAVRARARREHDPDDLERARAAPGHGDDRGGRAPRARLLLQHPRHARLGDARGEVHRGHGVREQRPPAPPAALVAGERAAEDPHARLPHRSDDARPGGAQVAARRAAGGDDAAQHLRRRAARRVRRGQRPPRPHPRAARARGGAGGDQLRRRRAGDDLQGNDDERAGRGM</sequence>
<feature type="compositionally biased region" description="Basic and acidic residues" evidence="1">
    <location>
        <begin position="185"/>
        <end position="207"/>
    </location>
</feature>
<feature type="non-terminal residue" evidence="2">
    <location>
        <position position="346"/>
    </location>
</feature>
<evidence type="ECO:0000313" key="2">
    <source>
        <dbReference type="EMBL" id="CAA9361627.1"/>
    </source>
</evidence>
<feature type="compositionally biased region" description="Basic and acidic residues" evidence="1">
    <location>
        <begin position="223"/>
        <end position="241"/>
    </location>
</feature>
<feature type="compositionally biased region" description="Low complexity" evidence="1">
    <location>
        <begin position="272"/>
        <end position="287"/>
    </location>
</feature>